<evidence type="ECO:0000313" key="2">
    <source>
        <dbReference type="WBParaSite" id="nRc.2.0.1.t01819-RA"/>
    </source>
</evidence>
<proteinExistence type="predicted"/>
<protein>
    <submittedName>
        <fullName evidence="2">Uncharacterized protein</fullName>
    </submittedName>
</protein>
<dbReference type="WBParaSite" id="nRc.2.0.1.t01819-RA">
    <property type="protein sequence ID" value="nRc.2.0.1.t01819-RA"/>
    <property type="gene ID" value="nRc.2.0.1.g01819"/>
</dbReference>
<accession>A0A915HJI8</accession>
<evidence type="ECO:0000313" key="1">
    <source>
        <dbReference type="Proteomes" id="UP000887565"/>
    </source>
</evidence>
<dbReference type="AlphaFoldDB" id="A0A915HJI8"/>
<keyword evidence="1" id="KW-1185">Reference proteome</keyword>
<name>A0A915HJI8_ROMCU</name>
<organism evidence="1 2">
    <name type="scientific">Romanomermis culicivorax</name>
    <name type="common">Nematode worm</name>
    <dbReference type="NCBI Taxonomy" id="13658"/>
    <lineage>
        <taxon>Eukaryota</taxon>
        <taxon>Metazoa</taxon>
        <taxon>Ecdysozoa</taxon>
        <taxon>Nematoda</taxon>
        <taxon>Enoplea</taxon>
        <taxon>Dorylaimia</taxon>
        <taxon>Mermithida</taxon>
        <taxon>Mermithoidea</taxon>
        <taxon>Mermithidae</taxon>
        <taxon>Romanomermis</taxon>
    </lineage>
</organism>
<reference evidence="2" key="1">
    <citation type="submission" date="2022-11" db="UniProtKB">
        <authorList>
            <consortium name="WormBaseParasite"/>
        </authorList>
    </citation>
    <scope>IDENTIFICATION</scope>
</reference>
<sequence>MKKIWRSFFRRHFFPNRPLFRSSKAPKIENRPIFPLHFSIFATFRLFYEIAKFQLWSELCRR</sequence>
<dbReference type="Proteomes" id="UP000887565">
    <property type="component" value="Unplaced"/>
</dbReference>